<reference evidence="2" key="1">
    <citation type="submission" date="2020-07" db="EMBL/GenBank/DDBJ databases">
        <title>Pseudomonas chaetoceroseae sp. nov., a new member of the Pseudomonas oleovorans group isolated from a culture of Chaetoceros calcitrans.</title>
        <authorList>
            <person name="Girard L."/>
            <person name="Lood C."/>
            <person name="De Mot R."/>
            <person name="Baudart J."/>
        </authorList>
    </citation>
    <scope>NUCLEOTIDE SEQUENCE</scope>
    <source>
        <strain evidence="2">536</strain>
    </source>
</reference>
<feature type="region of interest" description="Disordered" evidence="1">
    <location>
        <begin position="1"/>
        <end position="39"/>
    </location>
</feature>
<dbReference type="RefSeq" id="WP_196474628.1">
    <property type="nucleotide sequence ID" value="NZ_JACFYX020000006.1"/>
</dbReference>
<protein>
    <submittedName>
        <fullName evidence="2">Uncharacterized protein</fullName>
    </submittedName>
</protein>
<accession>A0A931D2Z9</accession>
<gene>
    <name evidence="2" type="ORF">H3221_08150</name>
</gene>
<dbReference type="EMBL" id="JACFYX010000006">
    <property type="protein sequence ID" value="MBG0835083.1"/>
    <property type="molecule type" value="Genomic_DNA"/>
</dbReference>
<comment type="caution">
    <text evidence="2">The sequence shown here is derived from an EMBL/GenBank/DDBJ whole genome shotgun (WGS) entry which is preliminary data.</text>
</comment>
<organism evidence="2 3">
    <name type="scientific">Pseudomonas chaetocerotis</name>
    <dbReference type="NCBI Taxonomy" id="2758695"/>
    <lineage>
        <taxon>Bacteria</taxon>
        <taxon>Pseudomonadati</taxon>
        <taxon>Pseudomonadota</taxon>
        <taxon>Gammaproteobacteria</taxon>
        <taxon>Pseudomonadales</taxon>
        <taxon>Pseudomonadaceae</taxon>
        <taxon>Pseudomonas</taxon>
    </lineage>
</organism>
<keyword evidence="3" id="KW-1185">Reference proteome</keyword>
<dbReference type="AlphaFoldDB" id="A0A931D2Z9"/>
<evidence type="ECO:0000256" key="1">
    <source>
        <dbReference type="SAM" id="MobiDB-lite"/>
    </source>
</evidence>
<sequence length="55" mass="6145">MKQAIAELQRTAEIAEHNQPYSEAEGDTAQAELQRTTSQECREAIEQLKGDSPEL</sequence>
<name>A0A931D2Z9_9PSED</name>
<proteinExistence type="predicted"/>
<dbReference type="Proteomes" id="UP000596932">
    <property type="component" value="Unassembled WGS sequence"/>
</dbReference>
<evidence type="ECO:0000313" key="2">
    <source>
        <dbReference type="EMBL" id="MBG0835083.1"/>
    </source>
</evidence>
<evidence type="ECO:0000313" key="3">
    <source>
        <dbReference type="Proteomes" id="UP000596932"/>
    </source>
</evidence>